<dbReference type="InterPro" id="IPR039315">
    <property type="entry name" value="CheW"/>
</dbReference>
<dbReference type="Gene3D" id="2.40.50.180">
    <property type="entry name" value="CheA-289, Domain 4"/>
    <property type="match status" value="1"/>
</dbReference>
<dbReference type="SMART" id="SM00260">
    <property type="entry name" value="CheW"/>
    <property type="match status" value="1"/>
</dbReference>
<organism evidence="2 3">
    <name type="scientific">Pontixanthobacter luteolus</name>
    <dbReference type="NCBI Taxonomy" id="295089"/>
    <lineage>
        <taxon>Bacteria</taxon>
        <taxon>Pseudomonadati</taxon>
        <taxon>Pseudomonadota</taxon>
        <taxon>Alphaproteobacteria</taxon>
        <taxon>Sphingomonadales</taxon>
        <taxon>Erythrobacteraceae</taxon>
        <taxon>Pontixanthobacter</taxon>
    </lineage>
</organism>
<evidence type="ECO:0000259" key="1">
    <source>
        <dbReference type="PROSITE" id="PS50851"/>
    </source>
</evidence>
<reference evidence="2 3" key="1">
    <citation type="submission" date="2019-12" db="EMBL/GenBank/DDBJ databases">
        <title>Genomic-based taxomic classification of the family Erythrobacteraceae.</title>
        <authorList>
            <person name="Xu L."/>
        </authorList>
    </citation>
    <scope>NUCLEOTIDE SEQUENCE [LARGE SCALE GENOMIC DNA]</scope>
    <source>
        <strain evidence="2 3">SW-109</strain>
    </source>
</reference>
<evidence type="ECO:0000313" key="2">
    <source>
        <dbReference type="EMBL" id="MXP47390.1"/>
    </source>
</evidence>
<dbReference type="Gene3D" id="2.30.30.40">
    <property type="entry name" value="SH3 Domains"/>
    <property type="match status" value="1"/>
</dbReference>
<dbReference type="PROSITE" id="PS50851">
    <property type="entry name" value="CHEW"/>
    <property type="match status" value="1"/>
</dbReference>
<evidence type="ECO:0000313" key="3">
    <source>
        <dbReference type="Proteomes" id="UP000471435"/>
    </source>
</evidence>
<comment type="caution">
    <text evidence="2">The sequence shown here is derived from an EMBL/GenBank/DDBJ whole genome shotgun (WGS) entry which is preliminary data.</text>
</comment>
<accession>A0A6I4V3M2</accession>
<dbReference type="GO" id="GO:0006935">
    <property type="term" value="P:chemotaxis"/>
    <property type="evidence" value="ECO:0007669"/>
    <property type="project" value="InterPro"/>
</dbReference>
<sequence>MNELIVLLHIDDRRVAIPAAEVQSVIELEDIYPVPRAPDFVVGLTAMRSRSLTVIDCRRALGIAGETATGERAPVVEIAGHLYALLVDAVDDVIETQSDIRPVAGGFGKEWQRVARGMVETDRGPTLLINASLLIEGPVARAA</sequence>
<dbReference type="AlphaFoldDB" id="A0A6I4V3M2"/>
<dbReference type="PANTHER" id="PTHR22617">
    <property type="entry name" value="CHEMOTAXIS SENSOR HISTIDINE KINASE-RELATED"/>
    <property type="match status" value="1"/>
</dbReference>
<dbReference type="EMBL" id="WTYP01000001">
    <property type="protein sequence ID" value="MXP47390.1"/>
    <property type="molecule type" value="Genomic_DNA"/>
</dbReference>
<dbReference type="PANTHER" id="PTHR22617:SF23">
    <property type="entry name" value="CHEMOTAXIS PROTEIN CHEW"/>
    <property type="match status" value="1"/>
</dbReference>
<gene>
    <name evidence="2" type="ORF">GRI43_08295</name>
</gene>
<dbReference type="GO" id="GO:0007165">
    <property type="term" value="P:signal transduction"/>
    <property type="evidence" value="ECO:0007669"/>
    <property type="project" value="InterPro"/>
</dbReference>
<dbReference type="RefSeq" id="WP_160730515.1">
    <property type="nucleotide sequence ID" value="NZ_CANLWR010000001.1"/>
</dbReference>
<dbReference type="OrthoDB" id="7390823at2"/>
<dbReference type="GO" id="GO:0005829">
    <property type="term" value="C:cytosol"/>
    <property type="evidence" value="ECO:0007669"/>
    <property type="project" value="TreeGrafter"/>
</dbReference>
<proteinExistence type="predicted"/>
<dbReference type="Proteomes" id="UP000471435">
    <property type="component" value="Unassembled WGS sequence"/>
</dbReference>
<dbReference type="Pfam" id="PF01584">
    <property type="entry name" value="CheW"/>
    <property type="match status" value="1"/>
</dbReference>
<keyword evidence="3" id="KW-1185">Reference proteome</keyword>
<dbReference type="InterPro" id="IPR036061">
    <property type="entry name" value="CheW-like_dom_sf"/>
</dbReference>
<dbReference type="SUPFAM" id="SSF50341">
    <property type="entry name" value="CheW-like"/>
    <property type="match status" value="1"/>
</dbReference>
<protein>
    <submittedName>
        <fullName evidence="2">Chemotaxis protein CheW</fullName>
    </submittedName>
</protein>
<dbReference type="InterPro" id="IPR002545">
    <property type="entry name" value="CheW-lke_dom"/>
</dbReference>
<name>A0A6I4V3M2_9SPHN</name>
<feature type="domain" description="CheW-like" evidence="1">
    <location>
        <begin position="2"/>
        <end position="140"/>
    </location>
</feature>